<evidence type="ECO:0000256" key="10">
    <source>
        <dbReference type="ARBA" id="ARBA00022840"/>
    </source>
</evidence>
<keyword evidence="11 14" id="KW-1133">Transmembrane helix</keyword>
<keyword evidence="18" id="KW-1185">Reference proteome</keyword>
<keyword evidence="12" id="KW-0902">Two-component regulatory system</keyword>
<dbReference type="Proteomes" id="UP001302274">
    <property type="component" value="Unassembled WGS sequence"/>
</dbReference>
<evidence type="ECO:0000256" key="6">
    <source>
        <dbReference type="ARBA" id="ARBA00022679"/>
    </source>
</evidence>
<keyword evidence="4" id="KW-1003">Cell membrane</keyword>
<feature type="transmembrane region" description="Helical" evidence="14">
    <location>
        <begin position="12"/>
        <end position="35"/>
    </location>
</feature>
<evidence type="ECO:0000256" key="14">
    <source>
        <dbReference type="SAM" id="Phobius"/>
    </source>
</evidence>
<dbReference type="PANTHER" id="PTHR45528:SF1">
    <property type="entry name" value="SENSOR HISTIDINE KINASE CPXA"/>
    <property type="match status" value="1"/>
</dbReference>
<evidence type="ECO:0000313" key="18">
    <source>
        <dbReference type="Proteomes" id="UP001302274"/>
    </source>
</evidence>
<feature type="domain" description="Histidine kinase" evidence="15">
    <location>
        <begin position="272"/>
        <end position="497"/>
    </location>
</feature>
<keyword evidence="10" id="KW-0067">ATP-binding</keyword>
<dbReference type="Gene3D" id="1.10.287.130">
    <property type="match status" value="1"/>
</dbReference>
<comment type="caution">
    <text evidence="17">The sequence shown here is derived from an EMBL/GenBank/DDBJ whole genome shotgun (WGS) entry which is preliminary data.</text>
</comment>
<reference evidence="17 18" key="1">
    <citation type="submission" date="2023-11" db="EMBL/GenBank/DDBJ databases">
        <title>A Novel Polar Bacteriovorax (B. antarcticus) Isolated from the Biocrust in Antarctica.</title>
        <authorList>
            <person name="Mun W."/>
            <person name="Choi S.Y."/>
            <person name="Mitchell R.J."/>
        </authorList>
    </citation>
    <scope>NUCLEOTIDE SEQUENCE [LARGE SCALE GENOMIC DNA]</scope>
    <source>
        <strain evidence="17 18">PP10</strain>
    </source>
</reference>
<evidence type="ECO:0000256" key="13">
    <source>
        <dbReference type="ARBA" id="ARBA00023136"/>
    </source>
</evidence>
<dbReference type="EMBL" id="JAYGJQ010000004">
    <property type="protein sequence ID" value="MEA9358636.1"/>
    <property type="molecule type" value="Genomic_DNA"/>
</dbReference>
<keyword evidence="9 17" id="KW-0418">Kinase</keyword>
<dbReference type="PROSITE" id="PS50109">
    <property type="entry name" value="HIS_KIN"/>
    <property type="match status" value="1"/>
</dbReference>
<evidence type="ECO:0000313" key="17">
    <source>
        <dbReference type="EMBL" id="MEA9358636.1"/>
    </source>
</evidence>
<dbReference type="SUPFAM" id="SSF55874">
    <property type="entry name" value="ATPase domain of HSP90 chaperone/DNA topoisomerase II/histidine kinase"/>
    <property type="match status" value="1"/>
</dbReference>
<evidence type="ECO:0000256" key="4">
    <source>
        <dbReference type="ARBA" id="ARBA00022475"/>
    </source>
</evidence>
<protein>
    <recommendedName>
        <fullName evidence="3">histidine kinase</fullName>
        <ecNumber evidence="3">2.7.13.3</ecNumber>
    </recommendedName>
</protein>
<evidence type="ECO:0000256" key="1">
    <source>
        <dbReference type="ARBA" id="ARBA00000085"/>
    </source>
</evidence>
<dbReference type="CDD" id="cd06225">
    <property type="entry name" value="HAMP"/>
    <property type="match status" value="1"/>
</dbReference>
<sequence>MINQNKKLLLKFILASFIISALAVTLGFFGTHMILSSQEKRIENHFIPEALRMIELIDRKTDMPIEEIVSEYNNFSKVPFQERGPGPRRPPMTVSVVTAANATMPLPAKIGDYLPIQGKVSDFKMFKDQVYKYDKEHFLVFRFNPPGPPPQMEKDFSRDGKPGMLPEDGRIDDRGRPLPMFILPLILTFVIILFVITASSLLVLYFLKRQAQKAGAVLRALKMGDLKARFPISKLDEASELMLEFNQMAEEIEKLVVDLRDIDNLRRKLLQELAHDLRTPVASMKSLLESLLYQGEKMNKEQREENLQLSLKEVEYFHHLVEDLLFLSGVHDIKYRGKFSTVDVCDIIQHEVQVLSEMRKDIKINFVYDDFYFVKADQHLFQRLMKNALSNAVDNAQSLVSIKVVKEGDCKKEGDLKLTIEITNDGNGLTAEDIDTFGKKRATRRINENTEGKISVGLGAVIMNKICEIHSAKLKIENLDEGGKTGAKLSLVFEHIDL</sequence>
<dbReference type="InterPro" id="IPR005467">
    <property type="entry name" value="His_kinase_dom"/>
</dbReference>
<evidence type="ECO:0000256" key="3">
    <source>
        <dbReference type="ARBA" id="ARBA00012438"/>
    </source>
</evidence>
<dbReference type="InterPro" id="IPR003594">
    <property type="entry name" value="HATPase_dom"/>
</dbReference>
<dbReference type="PROSITE" id="PS50885">
    <property type="entry name" value="HAMP"/>
    <property type="match status" value="1"/>
</dbReference>
<dbReference type="InterPro" id="IPR003660">
    <property type="entry name" value="HAMP_dom"/>
</dbReference>
<evidence type="ECO:0000256" key="8">
    <source>
        <dbReference type="ARBA" id="ARBA00022741"/>
    </source>
</evidence>
<dbReference type="RefSeq" id="WP_323579135.1">
    <property type="nucleotide sequence ID" value="NZ_JAYGJQ010000004.1"/>
</dbReference>
<dbReference type="Gene3D" id="6.10.340.10">
    <property type="match status" value="1"/>
</dbReference>
<dbReference type="InterPro" id="IPR003661">
    <property type="entry name" value="HisK_dim/P_dom"/>
</dbReference>
<keyword evidence="6" id="KW-0808">Transferase</keyword>
<dbReference type="EC" id="2.7.13.3" evidence="3"/>
<dbReference type="SMART" id="SM00388">
    <property type="entry name" value="HisKA"/>
    <property type="match status" value="1"/>
</dbReference>
<evidence type="ECO:0000259" key="16">
    <source>
        <dbReference type="PROSITE" id="PS50885"/>
    </source>
</evidence>
<comment type="catalytic activity">
    <reaction evidence="1">
        <text>ATP + protein L-histidine = ADP + protein N-phospho-L-histidine.</text>
        <dbReference type="EC" id="2.7.13.3"/>
    </reaction>
</comment>
<dbReference type="PANTHER" id="PTHR45528">
    <property type="entry name" value="SENSOR HISTIDINE KINASE CPXA"/>
    <property type="match status" value="1"/>
</dbReference>
<keyword evidence="8" id="KW-0547">Nucleotide-binding</keyword>
<comment type="subcellular location">
    <subcellularLocation>
        <location evidence="2">Cell membrane</location>
        <topology evidence="2">Multi-pass membrane protein</topology>
    </subcellularLocation>
</comment>
<dbReference type="CDD" id="cd00082">
    <property type="entry name" value="HisKA"/>
    <property type="match status" value="1"/>
</dbReference>
<evidence type="ECO:0000256" key="5">
    <source>
        <dbReference type="ARBA" id="ARBA00022553"/>
    </source>
</evidence>
<evidence type="ECO:0000256" key="2">
    <source>
        <dbReference type="ARBA" id="ARBA00004651"/>
    </source>
</evidence>
<organism evidence="17 18">
    <name type="scientific">Bacteriovorax antarcticus</name>
    <dbReference type="NCBI Taxonomy" id="3088717"/>
    <lineage>
        <taxon>Bacteria</taxon>
        <taxon>Pseudomonadati</taxon>
        <taxon>Bdellovibrionota</taxon>
        <taxon>Bacteriovoracia</taxon>
        <taxon>Bacteriovoracales</taxon>
        <taxon>Bacteriovoracaceae</taxon>
        <taxon>Bacteriovorax</taxon>
    </lineage>
</organism>
<dbReference type="Pfam" id="PF02518">
    <property type="entry name" value="HATPase_c"/>
    <property type="match status" value="1"/>
</dbReference>
<keyword evidence="5" id="KW-0597">Phosphoprotein</keyword>
<name>A0ABU5W060_9BACT</name>
<evidence type="ECO:0000259" key="15">
    <source>
        <dbReference type="PROSITE" id="PS50109"/>
    </source>
</evidence>
<dbReference type="Pfam" id="PF00512">
    <property type="entry name" value="HisKA"/>
    <property type="match status" value="1"/>
</dbReference>
<dbReference type="Gene3D" id="3.30.565.10">
    <property type="entry name" value="Histidine kinase-like ATPase, C-terminal domain"/>
    <property type="match status" value="1"/>
</dbReference>
<evidence type="ECO:0000256" key="7">
    <source>
        <dbReference type="ARBA" id="ARBA00022692"/>
    </source>
</evidence>
<evidence type="ECO:0000256" key="9">
    <source>
        <dbReference type="ARBA" id="ARBA00022777"/>
    </source>
</evidence>
<accession>A0ABU5W060</accession>
<feature type="domain" description="HAMP" evidence="16">
    <location>
        <begin position="205"/>
        <end position="257"/>
    </location>
</feature>
<feature type="transmembrane region" description="Helical" evidence="14">
    <location>
        <begin position="180"/>
        <end position="207"/>
    </location>
</feature>
<keyword evidence="13 14" id="KW-0472">Membrane</keyword>
<proteinExistence type="predicted"/>
<dbReference type="InterPro" id="IPR050398">
    <property type="entry name" value="HssS/ArlS-like"/>
</dbReference>
<dbReference type="InterPro" id="IPR036097">
    <property type="entry name" value="HisK_dim/P_sf"/>
</dbReference>
<keyword evidence="7 14" id="KW-0812">Transmembrane</keyword>
<dbReference type="InterPro" id="IPR036890">
    <property type="entry name" value="HATPase_C_sf"/>
</dbReference>
<dbReference type="SMART" id="SM00387">
    <property type="entry name" value="HATPase_c"/>
    <property type="match status" value="1"/>
</dbReference>
<dbReference type="SUPFAM" id="SSF47384">
    <property type="entry name" value="Homodimeric domain of signal transducing histidine kinase"/>
    <property type="match status" value="1"/>
</dbReference>
<dbReference type="GO" id="GO:0016301">
    <property type="term" value="F:kinase activity"/>
    <property type="evidence" value="ECO:0007669"/>
    <property type="project" value="UniProtKB-KW"/>
</dbReference>
<evidence type="ECO:0000256" key="11">
    <source>
        <dbReference type="ARBA" id="ARBA00022989"/>
    </source>
</evidence>
<evidence type="ECO:0000256" key="12">
    <source>
        <dbReference type="ARBA" id="ARBA00023012"/>
    </source>
</evidence>
<gene>
    <name evidence="17" type="ORF">SHI21_20530</name>
</gene>